<dbReference type="AlphaFoldDB" id="A0A0G1CAN3"/>
<dbReference type="Proteomes" id="UP000034320">
    <property type="component" value="Unassembled WGS sequence"/>
</dbReference>
<sequence length="124" mass="14298">MSKEMVQMPDLSNYKMKNDRFRQARDGRSEVLGISCSNCSEPVMVYQKDGSGALIRCYLDRIAWPPNLSRLQEETELRELPNLACSSCDTVIGTPMVYREENRFAYRLIRGTFSKKVYKPESTT</sequence>
<proteinExistence type="predicted"/>
<name>A0A0G1CAN3_9BACT</name>
<gene>
    <name evidence="1" type="ORF">UV09_C0014G0003</name>
</gene>
<organism evidence="1 2">
    <name type="scientific">Candidatus Gottesmanbacteria bacterium GW2011_GWA2_42_18</name>
    <dbReference type="NCBI Taxonomy" id="1618442"/>
    <lineage>
        <taxon>Bacteria</taxon>
        <taxon>Candidatus Gottesmaniibacteriota</taxon>
    </lineage>
</organism>
<dbReference type="EMBL" id="LCDD01000014">
    <property type="protein sequence ID" value="KKS46683.1"/>
    <property type="molecule type" value="Genomic_DNA"/>
</dbReference>
<reference evidence="1 2" key="1">
    <citation type="journal article" date="2015" name="Nature">
        <title>rRNA introns, odd ribosomes, and small enigmatic genomes across a large radiation of phyla.</title>
        <authorList>
            <person name="Brown C.T."/>
            <person name="Hug L.A."/>
            <person name="Thomas B.C."/>
            <person name="Sharon I."/>
            <person name="Castelle C.J."/>
            <person name="Singh A."/>
            <person name="Wilkins M.J."/>
            <person name="Williams K.H."/>
            <person name="Banfield J.F."/>
        </authorList>
    </citation>
    <scope>NUCLEOTIDE SEQUENCE [LARGE SCALE GENOMIC DNA]</scope>
</reference>
<evidence type="ECO:0000313" key="1">
    <source>
        <dbReference type="EMBL" id="KKS46683.1"/>
    </source>
</evidence>
<accession>A0A0G1CAN3</accession>
<evidence type="ECO:0000313" key="2">
    <source>
        <dbReference type="Proteomes" id="UP000034320"/>
    </source>
</evidence>
<comment type="caution">
    <text evidence="1">The sequence shown here is derived from an EMBL/GenBank/DDBJ whole genome shotgun (WGS) entry which is preliminary data.</text>
</comment>
<protein>
    <submittedName>
        <fullName evidence="1">Uncharacterized protein</fullName>
    </submittedName>
</protein>